<dbReference type="Proteomes" id="UP000195569">
    <property type="component" value="Unassembled WGS sequence"/>
</dbReference>
<protein>
    <recommendedName>
        <fullName evidence="3">TniQ protein</fullName>
    </recommendedName>
</protein>
<dbReference type="RefSeq" id="WP_143811102.1">
    <property type="nucleotide sequence ID" value="NZ_CYGY02000068.1"/>
</dbReference>
<proteinExistence type="predicted"/>
<gene>
    <name evidence="1" type="ORF">BN2476_680153</name>
</gene>
<comment type="caution">
    <text evidence="1">The sequence shown here is derived from an EMBL/GenBank/DDBJ whole genome shotgun (WGS) entry which is preliminary data.</text>
</comment>
<accession>A0A1N7SRA7</accession>
<sequence>MRRILNATDRDFPNARLTWLAGSIAPFESGWLVFARVMAINCLAWEELRRLLSLSEVGRARSADDLLCGYWVSFHVYSSLLGEPRFVLQRGFLDALGFPSSGKNTMGIRHCPECMRAGYHCSLFAIGALTHCPWHRVALTRGCTRCAMAVRNMDPRNASEGVVCPVCGTRIIDATRRVTSRVDPELCREAEESCKQIVAWWRAVREREPCANDLLGDALSAVARDRHVRLKWGSVQALVSLPRCWQSSPVETTPAMIVRWPTPTDACVLDDETWEKLAIRHYRSVRRKIFRRFIRRHRRCLSILASAERSDFSCLDREYACAVCIAYITWRRAVEQDGAEIERELKLLRLIDSDYPRTAVSEARLIDPPRSFSDHWPASGDAHRDGSVERWTLRPLSLRGMIPPPDLVPRLLYAEFLRLWMELEVGHIEENVKVVINPLTSGELQLPSAITSTRADQRSSAPGRGFSVLLPDARSLLDHANARCSHRRSVGGSMFDAHAQFNADTFPWQDREIPHPLFKLRYGHGSGSRFENVIPFPSMIG</sequence>
<dbReference type="OrthoDB" id="9115345at2"/>
<keyword evidence="2" id="KW-1185">Reference proteome</keyword>
<name>A0A1N7SRA7_9BURK</name>
<evidence type="ECO:0000313" key="1">
    <source>
        <dbReference type="EMBL" id="SIT49457.1"/>
    </source>
</evidence>
<dbReference type="EMBL" id="CYGY02000068">
    <property type="protein sequence ID" value="SIT49457.1"/>
    <property type="molecule type" value="Genomic_DNA"/>
</dbReference>
<evidence type="ECO:0008006" key="3">
    <source>
        <dbReference type="Google" id="ProtNLM"/>
    </source>
</evidence>
<organism evidence="1 2">
    <name type="scientific">Paraburkholderia piptadeniae</name>
    <dbReference type="NCBI Taxonomy" id="1701573"/>
    <lineage>
        <taxon>Bacteria</taxon>
        <taxon>Pseudomonadati</taxon>
        <taxon>Pseudomonadota</taxon>
        <taxon>Betaproteobacteria</taxon>
        <taxon>Burkholderiales</taxon>
        <taxon>Burkholderiaceae</taxon>
        <taxon>Paraburkholderia</taxon>
    </lineage>
</organism>
<reference evidence="1" key="1">
    <citation type="submission" date="2016-12" db="EMBL/GenBank/DDBJ databases">
        <authorList>
            <person name="Moulin L."/>
        </authorList>
    </citation>
    <scope>NUCLEOTIDE SEQUENCE [LARGE SCALE GENOMIC DNA]</scope>
    <source>
        <strain evidence="1">STM 7183</strain>
    </source>
</reference>
<evidence type="ECO:0000313" key="2">
    <source>
        <dbReference type="Proteomes" id="UP000195569"/>
    </source>
</evidence>
<dbReference type="AlphaFoldDB" id="A0A1N7SRA7"/>